<proteinExistence type="inferred from homology"/>
<keyword evidence="8 13" id="KW-0378">Hydrolase</keyword>
<dbReference type="Pfam" id="PF14716">
    <property type="entry name" value="HHH_8"/>
    <property type="match status" value="1"/>
</dbReference>
<comment type="cofactor">
    <cofactor evidence="1 13">
        <name>Mg(2+)</name>
        <dbReference type="ChEBI" id="CHEBI:18420"/>
    </cofactor>
</comment>
<keyword evidence="7 13" id="KW-0227">DNA damage</keyword>
<evidence type="ECO:0000256" key="4">
    <source>
        <dbReference type="ARBA" id="ARBA00022722"/>
    </source>
</evidence>
<dbReference type="Gene3D" id="1.10.150.670">
    <property type="entry name" value="Crossover junction endonuclease EME1, DNA-binding domain"/>
    <property type="match status" value="1"/>
</dbReference>
<dbReference type="GO" id="GO:0005634">
    <property type="term" value="C:nucleus"/>
    <property type="evidence" value="ECO:0007669"/>
    <property type="project" value="UniProtKB-SubCell"/>
</dbReference>
<evidence type="ECO:0000256" key="13">
    <source>
        <dbReference type="RuleBase" id="RU369042"/>
    </source>
</evidence>
<evidence type="ECO:0000256" key="9">
    <source>
        <dbReference type="ARBA" id="ARBA00022842"/>
    </source>
</evidence>
<dbReference type="GO" id="GO:0048257">
    <property type="term" value="F:3'-flap endonuclease activity"/>
    <property type="evidence" value="ECO:0007669"/>
    <property type="project" value="TreeGrafter"/>
</dbReference>
<keyword evidence="12 13" id="KW-0539">Nucleus</keyword>
<dbReference type="GO" id="GO:0006308">
    <property type="term" value="P:DNA catabolic process"/>
    <property type="evidence" value="ECO:0007669"/>
    <property type="project" value="UniProtKB-UniRule"/>
</dbReference>
<gene>
    <name evidence="15" type="ORF">ALC57_03924</name>
</gene>
<accession>A0A151JLU3</accession>
<evidence type="ECO:0000259" key="14">
    <source>
        <dbReference type="SMART" id="SM00891"/>
    </source>
</evidence>
<dbReference type="InterPro" id="IPR047416">
    <property type="entry name" value="XPF_nuclease_Mus81"/>
</dbReference>
<dbReference type="CDD" id="cd20074">
    <property type="entry name" value="XPF_nuclease_Mus81"/>
    <property type="match status" value="1"/>
</dbReference>
<dbReference type="GO" id="GO:0000712">
    <property type="term" value="P:resolution of meiotic recombination intermediates"/>
    <property type="evidence" value="ECO:0007669"/>
    <property type="project" value="TreeGrafter"/>
</dbReference>
<dbReference type="SMART" id="SM00891">
    <property type="entry name" value="ERCC4"/>
    <property type="match status" value="2"/>
</dbReference>
<dbReference type="GO" id="GO:0003677">
    <property type="term" value="F:DNA binding"/>
    <property type="evidence" value="ECO:0007669"/>
    <property type="project" value="UniProtKB-UniRule"/>
</dbReference>
<sequence>MKRIKIVPDRPNRLFESWIEEWGNEAMLRNSELHNHFAKALDSLKRYPLPLESGKECIILQHFGTKLCLMLDKKLEEYRRQESIRVVDACVSKAGSSNEDCIAASRKKPVEECQTVEVQKKTTVSKQAKNTKKNARERLVNANYIGPNEADRQISFELNTFDTILLVDTQETCGGKTKPQHDATVAELTQLGVLFEVRRLKIGDFAWIARCRKTNDELILPYIIERKRMDDLSASIVDGRFHEQKFRLKQSGIENLMYIVENIDKNSRYSVPLSSLLQASVNCLVQDGFTVKYTRNHKDSMSHLSCITKILIQLYKDKRLVGCKKEHLTQTDNVGSAVRLMEFKEFNKASSKQRTFKVSEMFIRQLLQLKGMSIDKAMAIVERYASPQILITALENSGKNGEQLLANIQVDKKRRLGPVISKTIYQLYTMNELR</sequence>
<evidence type="ECO:0000256" key="6">
    <source>
        <dbReference type="ARBA" id="ARBA00022759"/>
    </source>
</evidence>
<evidence type="ECO:0000313" key="15">
    <source>
        <dbReference type="EMBL" id="KYN26698.1"/>
    </source>
</evidence>
<comment type="function">
    <text evidence="13">Interacts with EME1 to form a DNA structure-specific endonuclease with substrate preference for branched DNA structures with a 5'-end at the branch nick. Typical substrates include 3'-flap structures, D-loops, replication forks and nicked Holliday junctions. May be required in mitosis for the processing of stalled or collapsed replication fork intermediates. May be required in meiosis for the repair of meiosis-specific double strand breaks subsequent to single-end invasion (SEI).</text>
</comment>
<evidence type="ECO:0000256" key="1">
    <source>
        <dbReference type="ARBA" id="ARBA00001946"/>
    </source>
</evidence>
<dbReference type="GO" id="GO:0031297">
    <property type="term" value="P:replication fork processing"/>
    <property type="evidence" value="ECO:0007669"/>
    <property type="project" value="UniProtKB-ARBA"/>
</dbReference>
<dbReference type="EC" id="3.1.22.-" evidence="13"/>
<dbReference type="PANTHER" id="PTHR13451:SF0">
    <property type="entry name" value="CROSSOVER JUNCTION ENDONUCLEASE MUS81"/>
    <property type="match status" value="1"/>
</dbReference>
<dbReference type="FunFam" id="1.10.150.110:FF:000001">
    <property type="entry name" value="Putative Crossover junction endonuclease MUS81"/>
    <property type="match status" value="1"/>
</dbReference>
<dbReference type="InterPro" id="IPR006166">
    <property type="entry name" value="ERCC4_domain"/>
</dbReference>
<evidence type="ECO:0000256" key="8">
    <source>
        <dbReference type="ARBA" id="ARBA00022801"/>
    </source>
</evidence>
<comment type="subcellular location">
    <subcellularLocation>
        <location evidence="2 13">Nucleus</location>
    </subcellularLocation>
</comment>
<dbReference type="Pfam" id="PF02732">
    <property type="entry name" value="ERCC4"/>
    <property type="match status" value="1"/>
</dbReference>
<evidence type="ECO:0000256" key="3">
    <source>
        <dbReference type="ARBA" id="ARBA00010015"/>
    </source>
</evidence>
<reference evidence="15 16" key="1">
    <citation type="submission" date="2015-09" db="EMBL/GenBank/DDBJ databases">
        <title>Trachymyrmex cornetzi WGS genome.</title>
        <authorList>
            <person name="Nygaard S."/>
            <person name="Hu H."/>
            <person name="Boomsma J."/>
            <person name="Zhang G."/>
        </authorList>
    </citation>
    <scope>NUCLEOTIDE SEQUENCE [LARGE SCALE GENOMIC DNA]</scope>
    <source>
        <strain evidence="15">Tcor2-1</strain>
        <tissue evidence="15">Whole body</tissue>
    </source>
</reference>
<dbReference type="GO" id="GO:0031573">
    <property type="term" value="P:mitotic intra-S DNA damage checkpoint signaling"/>
    <property type="evidence" value="ECO:0007669"/>
    <property type="project" value="TreeGrafter"/>
</dbReference>
<keyword evidence="16" id="KW-1185">Reference proteome</keyword>
<evidence type="ECO:0000256" key="2">
    <source>
        <dbReference type="ARBA" id="ARBA00004123"/>
    </source>
</evidence>
<evidence type="ECO:0000256" key="12">
    <source>
        <dbReference type="ARBA" id="ARBA00023242"/>
    </source>
</evidence>
<dbReference type="GO" id="GO:0048476">
    <property type="term" value="C:Holliday junction resolvase complex"/>
    <property type="evidence" value="ECO:0007669"/>
    <property type="project" value="UniProtKB-UniRule"/>
</dbReference>
<dbReference type="GO" id="GO:0008821">
    <property type="term" value="F:crossover junction DNA endonuclease activity"/>
    <property type="evidence" value="ECO:0007669"/>
    <property type="project" value="UniProtKB-UniRule"/>
</dbReference>
<keyword evidence="6 13" id="KW-0255">Endonuclease</keyword>
<dbReference type="Gene3D" id="3.40.50.10130">
    <property type="match status" value="1"/>
</dbReference>
<dbReference type="InterPro" id="IPR033309">
    <property type="entry name" value="Mus81"/>
</dbReference>
<dbReference type="InterPro" id="IPR042530">
    <property type="entry name" value="EME1/EME2_C"/>
</dbReference>
<dbReference type="FunFam" id="3.40.50.10130:FF:000003">
    <property type="entry name" value="Crossover junction endonuclease MUS81"/>
    <property type="match status" value="1"/>
</dbReference>
<keyword evidence="4 13" id="KW-0540">Nuclease</keyword>
<dbReference type="Pfam" id="PF21292">
    <property type="entry name" value="EME1-MUS81_C"/>
    <property type="match status" value="1"/>
</dbReference>
<feature type="domain" description="ERCC4" evidence="14">
    <location>
        <begin position="283"/>
        <end position="395"/>
    </location>
</feature>
<dbReference type="KEGG" id="tcz:108758138"/>
<keyword evidence="10 13" id="KW-0233">DNA recombination</keyword>
<dbReference type="SUPFAM" id="SSF47802">
    <property type="entry name" value="DNA polymerase beta, N-terminal domain-like"/>
    <property type="match status" value="1"/>
</dbReference>
<organism evidence="15 16">
    <name type="scientific">Trachymyrmex cornetzi</name>
    <dbReference type="NCBI Taxonomy" id="471704"/>
    <lineage>
        <taxon>Eukaryota</taxon>
        <taxon>Metazoa</taxon>
        <taxon>Ecdysozoa</taxon>
        <taxon>Arthropoda</taxon>
        <taxon>Hexapoda</taxon>
        <taxon>Insecta</taxon>
        <taxon>Pterygota</taxon>
        <taxon>Neoptera</taxon>
        <taxon>Endopterygota</taxon>
        <taxon>Hymenoptera</taxon>
        <taxon>Apocrita</taxon>
        <taxon>Aculeata</taxon>
        <taxon>Formicoidea</taxon>
        <taxon>Formicidae</taxon>
        <taxon>Myrmicinae</taxon>
        <taxon>Trachymyrmex</taxon>
    </lineage>
</organism>
<dbReference type="STRING" id="471704.A0A151JLU3"/>
<dbReference type="InterPro" id="IPR010996">
    <property type="entry name" value="HHH_MUS81"/>
</dbReference>
<dbReference type="SUPFAM" id="SSF52980">
    <property type="entry name" value="Restriction endonuclease-like"/>
    <property type="match status" value="1"/>
</dbReference>
<evidence type="ECO:0000256" key="7">
    <source>
        <dbReference type="ARBA" id="ARBA00022763"/>
    </source>
</evidence>
<dbReference type="Gene3D" id="1.10.150.110">
    <property type="entry name" value="DNA polymerase beta, N-terminal domain-like"/>
    <property type="match status" value="1"/>
</dbReference>
<evidence type="ECO:0000256" key="11">
    <source>
        <dbReference type="ARBA" id="ARBA00023204"/>
    </source>
</evidence>
<keyword evidence="5 13" id="KW-0479">Metal-binding</keyword>
<name>A0A151JLU3_9HYME</name>
<comment type="similarity">
    <text evidence="3 13">Belongs to the XPF family.</text>
</comment>
<dbReference type="PANTHER" id="PTHR13451">
    <property type="entry name" value="CLASS II CROSSOVER JUNCTION ENDONUCLEASE MUS81"/>
    <property type="match status" value="1"/>
</dbReference>
<dbReference type="EMBL" id="KQ978993">
    <property type="protein sequence ID" value="KYN26698.1"/>
    <property type="molecule type" value="Genomic_DNA"/>
</dbReference>
<evidence type="ECO:0000313" key="16">
    <source>
        <dbReference type="Proteomes" id="UP000078492"/>
    </source>
</evidence>
<dbReference type="InterPro" id="IPR011335">
    <property type="entry name" value="Restrct_endonuc-II-like"/>
</dbReference>
<feature type="domain" description="ERCC4" evidence="14">
    <location>
        <begin position="164"/>
        <end position="264"/>
    </location>
</feature>
<dbReference type="Proteomes" id="UP000078492">
    <property type="component" value="Unassembled WGS sequence"/>
</dbReference>
<keyword evidence="11 13" id="KW-0234">DNA repair</keyword>
<dbReference type="GO" id="GO:0000727">
    <property type="term" value="P:double-strand break repair via break-induced replication"/>
    <property type="evidence" value="ECO:0007669"/>
    <property type="project" value="UniProtKB-UniRule"/>
</dbReference>
<evidence type="ECO:0000256" key="10">
    <source>
        <dbReference type="ARBA" id="ARBA00023172"/>
    </source>
</evidence>
<comment type="subunit">
    <text evidence="13">Interacts with EME1.</text>
</comment>
<keyword evidence="9 13" id="KW-0460">Magnesium</keyword>
<evidence type="ECO:0000256" key="5">
    <source>
        <dbReference type="ARBA" id="ARBA00022723"/>
    </source>
</evidence>
<dbReference type="OrthoDB" id="5963188at2759"/>
<dbReference type="GO" id="GO:0046872">
    <property type="term" value="F:metal ion binding"/>
    <property type="evidence" value="ECO:0007669"/>
    <property type="project" value="UniProtKB-UniRule"/>
</dbReference>
<dbReference type="AlphaFoldDB" id="A0A151JLU3"/>
<dbReference type="InterPro" id="IPR027421">
    <property type="entry name" value="DNA_pol_lamdba_lyase_dom_sf"/>
</dbReference>
<protein>
    <recommendedName>
        <fullName evidence="13">Crossover junction endonuclease MUS81</fullName>
        <ecNumber evidence="13">3.1.22.-</ecNumber>
    </recommendedName>
</protein>